<dbReference type="PROSITE" id="PS51078">
    <property type="entry name" value="ICLR_ED"/>
    <property type="match status" value="1"/>
</dbReference>
<evidence type="ECO:0000313" key="7">
    <source>
        <dbReference type="Proteomes" id="UP000554144"/>
    </source>
</evidence>
<dbReference type="Gene3D" id="1.10.10.10">
    <property type="entry name" value="Winged helix-like DNA-binding domain superfamily/Winged helix DNA-binding domain"/>
    <property type="match status" value="1"/>
</dbReference>
<keyword evidence="2" id="KW-0238">DNA-binding</keyword>
<dbReference type="Proteomes" id="UP000554144">
    <property type="component" value="Unassembled WGS sequence"/>
</dbReference>
<feature type="domain" description="IclR-ED" evidence="5">
    <location>
        <begin position="71"/>
        <end position="255"/>
    </location>
</feature>
<dbReference type="SMART" id="SM00346">
    <property type="entry name" value="HTH_ICLR"/>
    <property type="match status" value="1"/>
</dbReference>
<accession>A0A853GPZ3</accession>
<evidence type="ECO:0000256" key="3">
    <source>
        <dbReference type="ARBA" id="ARBA00023163"/>
    </source>
</evidence>
<dbReference type="Pfam" id="PF01614">
    <property type="entry name" value="IclR_C"/>
    <property type="match status" value="1"/>
</dbReference>
<dbReference type="AlphaFoldDB" id="A0A853GPZ3"/>
<keyword evidence="7" id="KW-1185">Reference proteome</keyword>
<dbReference type="SUPFAM" id="SSF55781">
    <property type="entry name" value="GAF domain-like"/>
    <property type="match status" value="1"/>
</dbReference>
<dbReference type="OrthoDB" id="8689343at2"/>
<comment type="caution">
    <text evidence="6">The sequence shown here is derived from an EMBL/GenBank/DDBJ whole genome shotgun (WGS) entry which is preliminary data.</text>
</comment>
<reference evidence="6 7" key="1">
    <citation type="submission" date="2020-07" db="EMBL/GenBank/DDBJ databases">
        <title>Taxonomic revisions and descriptions of new bacterial species based on genomic comparisons in the high-G+C-content subgroup of the family Alcaligenaceae.</title>
        <authorList>
            <person name="Szabo A."/>
            <person name="Felfoldi T."/>
        </authorList>
    </citation>
    <scope>NUCLEOTIDE SEQUENCE [LARGE SCALE GENOMIC DNA]</scope>
    <source>
        <strain evidence="6 7">DSM 25667</strain>
    </source>
</reference>
<dbReference type="PANTHER" id="PTHR30136">
    <property type="entry name" value="HELIX-TURN-HELIX TRANSCRIPTIONAL REGULATOR, ICLR FAMILY"/>
    <property type="match status" value="1"/>
</dbReference>
<evidence type="ECO:0000259" key="5">
    <source>
        <dbReference type="PROSITE" id="PS51078"/>
    </source>
</evidence>
<dbReference type="InterPro" id="IPR036390">
    <property type="entry name" value="WH_DNA-bd_sf"/>
</dbReference>
<organism evidence="6 7">
    <name type="scientific">Pollutimonas harenae</name>
    <dbReference type="NCBI Taxonomy" id="657015"/>
    <lineage>
        <taxon>Bacteria</taxon>
        <taxon>Pseudomonadati</taxon>
        <taxon>Pseudomonadota</taxon>
        <taxon>Betaproteobacteria</taxon>
        <taxon>Burkholderiales</taxon>
        <taxon>Alcaligenaceae</taxon>
        <taxon>Pollutimonas</taxon>
    </lineage>
</organism>
<dbReference type="EMBL" id="JACCEV010000001">
    <property type="protein sequence ID" value="NYT85108.1"/>
    <property type="molecule type" value="Genomic_DNA"/>
</dbReference>
<dbReference type="InterPro" id="IPR014757">
    <property type="entry name" value="Tscrpt_reg_IclR_C"/>
</dbReference>
<dbReference type="RefSeq" id="WP_130037374.1">
    <property type="nucleotide sequence ID" value="NZ_JACCEV010000001.1"/>
</dbReference>
<keyword evidence="1" id="KW-0805">Transcription regulation</keyword>
<dbReference type="GO" id="GO:0003700">
    <property type="term" value="F:DNA-binding transcription factor activity"/>
    <property type="evidence" value="ECO:0007669"/>
    <property type="project" value="TreeGrafter"/>
</dbReference>
<dbReference type="InterPro" id="IPR029016">
    <property type="entry name" value="GAF-like_dom_sf"/>
</dbReference>
<dbReference type="GO" id="GO:0003677">
    <property type="term" value="F:DNA binding"/>
    <property type="evidence" value="ECO:0007669"/>
    <property type="project" value="UniProtKB-KW"/>
</dbReference>
<dbReference type="InterPro" id="IPR005471">
    <property type="entry name" value="Tscrpt_reg_IclR_N"/>
</dbReference>
<evidence type="ECO:0000313" key="6">
    <source>
        <dbReference type="EMBL" id="NYT85108.1"/>
    </source>
</evidence>
<feature type="domain" description="HTH iclR-type" evidence="4">
    <location>
        <begin position="8"/>
        <end position="70"/>
    </location>
</feature>
<dbReference type="PANTHER" id="PTHR30136:SF35">
    <property type="entry name" value="HTH-TYPE TRANSCRIPTIONAL REGULATOR RV1719"/>
    <property type="match status" value="1"/>
</dbReference>
<dbReference type="Pfam" id="PF09339">
    <property type="entry name" value="HTH_IclR"/>
    <property type="match status" value="1"/>
</dbReference>
<keyword evidence="3" id="KW-0804">Transcription</keyword>
<dbReference type="GO" id="GO:0045892">
    <property type="term" value="P:negative regulation of DNA-templated transcription"/>
    <property type="evidence" value="ECO:0007669"/>
    <property type="project" value="TreeGrafter"/>
</dbReference>
<protein>
    <submittedName>
        <fullName evidence="6">IclR family transcriptional regulator</fullName>
    </submittedName>
</protein>
<sequence length="255" mass="28353">MSTNALYVGSVGKAFQVLNCFKGTPGDLSLTEIMARSGLDKSAAQRYTYTLQVEGYLEQHPATRRYRLGKRVLDLTFHFLRTHELVEALNPIMLDLSKATGEKISLSLHDGNELVHVVRHQTKDQHYHAALVGRRIPLYCTAGGRAYLSQLDEAGQEAFFLSTELFAHTTKTLTSVDAIKAELRKARENGYAQAVDEFIMGETGLGAAVVNECGVPYGALHISGSSYEWSAQSYAEKFAPFLLKAVRQFQQRNVY</sequence>
<dbReference type="Gene3D" id="3.30.450.40">
    <property type="match status" value="1"/>
</dbReference>
<evidence type="ECO:0000256" key="1">
    <source>
        <dbReference type="ARBA" id="ARBA00023015"/>
    </source>
</evidence>
<proteinExistence type="predicted"/>
<gene>
    <name evidence="6" type="ORF">H0A62_05785</name>
</gene>
<dbReference type="SUPFAM" id="SSF46785">
    <property type="entry name" value="Winged helix' DNA-binding domain"/>
    <property type="match status" value="1"/>
</dbReference>
<evidence type="ECO:0000259" key="4">
    <source>
        <dbReference type="PROSITE" id="PS51077"/>
    </source>
</evidence>
<dbReference type="PROSITE" id="PS51077">
    <property type="entry name" value="HTH_ICLR"/>
    <property type="match status" value="1"/>
</dbReference>
<evidence type="ECO:0000256" key="2">
    <source>
        <dbReference type="ARBA" id="ARBA00023125"/>
    </source>
</evidence>
<dbReference type="InterPro" id="IPR036388">
    <property type="entry name" value="WH-like_DNA-bd_sf"/>
</dbReference>
<dbReference type="InterPro" id="IPR050707">
    <property type="entry name" value="HTH_MetabolicPath_Reg"/>
</dbReference>
<name>A0A853GPZ3_9BURK</name>